<evidence type="ECO:0000313" key="10">
    <source>
        <dbReference type="Proteomes" id="UP000596329"/>
    </source>
</evidence>
<evidence type="ECO:0000259" key="8">
    <source>
        <dbReference type="Pfam" id="PF09335"/>
    </source>
</evidence>
<comment type="subcellular location">
    <subcellularLocation>
        <location evidence="1 7">Cell membrane</location>
        <topology evidence="1 7">Multi-pass membrane protein</topology>
    </subcellularLocation>
</comment>
<feature type="transmembrane region" description="Helical" evidence="7">
    <location>
        <begin position="25"/>
        <end position="54"/>
    </location>
</feature>
<dbReference type="KEGG" id="fpk:IA06_09915"/>
<evidence type="ECO:0000256" key="5">
    <source>
        <dbReference type="ARBA" id="ARBA00022989"/>
    </source>
</evidence>
<dbReference type="EMBL" id="CP059075">
    <property type="protein sequence ID" value="QRE05026.1"/>
    <property type="molecule type" value="Genomic_DNA"/>
</dbReference>
<dbReference type="PANTHER" id="PTHR30353">
    <property type="entry name" value="INNER MEMBRANE PROTEIN DEDA-RELATED"/>
    <property type="match status" value="1"/>
</dbReference>
<dbReference type="AlphaFoldDB" id="A0A8G2G1I1"/>
<evidence type="ECO:0000256" key="4">
    <source>
        <dbReference type="ARBA" id="ARBA00022692"/>
    </source>
</evidence>
<gene>
    <name evidence="9" type="ORF">H0H26_05410</name>
</gene>
<feature type="transmembrane region" description="Helical" evidence="7">
    <location>
        <begin position="132"/>
        <end position="153"/>
    </location>
</feature>
<keyword evidence="4 7" id="KW-0812">Transmembrane</keyword>
<dbReference type="Proteomes" id="UP000596329">
    <property type="component" value="Chromosome"/>
</dbReference>
<keyword evidence="5 7" id="KW-1133">Transmembrane helix</keyword>
<feature type="transmembrane region" description="Helical" evidence="7">
    <location>
        <begin position="75"/>
        <end position="96"/>
    </location>
</feature>
<dbReference type="PANTHER" id="PTHR30353:SF0">
    <property type="entry name" value="TRANSMEMBRANE PROTEIN"/>
    <property type="match status" value="1"/>
</dbReference>
<evidence type="ECO:0000313" key="9">
    <source>
        <dbReference type="EMBL" id="QRE05026.1"/>
    </source>
</evidence>
<evidence type="ECO:0000256" key="2">
    <source>
        <dbReference type="ARBA" id="ARBA00010792"/>
    </source>
</evidence>
<feature type="domain" description="VTT" evidence="8">
    <location>
        <begin position="47"/>
        <end position="180"/>
    </location>
</feature>
<dbReference type="RefSeq" id="WP_011964128.1">
    <property type="nucleotide sequence ID" value="NZ_BCNG01000015.1"/>
</dbReference>
<sequence>MNNFDWKQLFNPEFYILLEFNGIKIGLIVVLFIVFAETGLLAGFFLPGDSLLFLSGIYSKTLTQQISVGNDFLNVTFLASLVAIMGIIGNMFGYWFGAKSGTYLYNRKDNFLFKKKYLLDAKAFFDKYGSKAIVFARFMPIVRTFTPVIAGIVGMNKKSFMFFNILGSILWAFGMIFSGHYLYQIFLEEFHINLKHYIEYIVILIIVITTFPVLFKLLKKSVHLDDGDND</sequence>
<dbReference type="GO" id="GO:0005886">
    <property type="term" value="C:plasma membrane"/>
    <property type="evidence" value="ECO:0007669"/>
    <property type="project" value="UniProtKB-SubCell"/>
</dbReference>
<evidence type="ECO:0000256" key="1">
    <source>
        <dbReference type="ARBA" id="ARBA00004651"/>
    </source>
</evidence>
<dbReference type="KEGG" id="fpq:IB65_10195"/>
<accession>A0A8G2G1I1</accession>
<dbReference type="KEGG" id="fpw:IA04_09910"/>
<dbReference type="InterPro" id="IPR032816">
    <property type="entry name" value="VTT_dom"/>
</dbReference>
<evidence type="ECO:0000256" key="6">
    <source>
        <dbReference type="ARBA" id="ARBA00023136"/>
    </source>
</evidence>
<name>A0A8G2G1I1_FLAPS</name>
<keyword evidence="3 7" id="KW-1003">Cell membrane</keyword>
<evidence type="ECO:0000256" key="3">
    <source>
        <dbReference type="ARBA" id="ARBA00022475"/>
    </source>
</evidence>
<evidence type="ECO:0000256" key="7">
    <source>
        <dbReference type="RuleBase" id="RU367016"/>
    </source>
</evidence>
<dbReference type="KEGG" id="fpv:IA03_09975"/>
<dbReference type="GeneID" id="66551789"/>
<dbReference type="OMA" id="FICYFIP"/>
<feature type="transmembrane region" description="Helical" evidence="7">
    <location>
        <begin position="160"/>
        <end position="177"/>
    </location>
</feature>
<organism evidence="9 10">
    <name type="scientific">Flavobacterium psychrophilum</name>
    <dbReference type="NCBI Taxonomy" id="96345"/>
    <lineage>
        <taxon>Bacteria</taxon>
        <taxon>Pseudomonadati</taxon>
        <taxon>Bacteroidota</taxon>
        <taxon>Flavobacteriia</taxon>
        <taxon>Flavobacteriales</taxon>
        <taxon>Flavobacteriaceae</taxon>
        <taxon>Flavobacterium</taxon>
    </lineage>
</organism>
<protein>
    <submittedName>
        <fullName evidence="9">DedA family protein</fullName>
    </submittedName>
</protein>
<dbReference type="Pfam" id="PF09335">
    <property type="entry name" value="VTT_dom"/>
    <property type="match status" value="1"/>
</dbReference>
<keyword evidence="6 7" id="KW-0472">Membrane</keyword>
<comment type="similarity">
    <text evidence="2 7">Belongs to the DedA family.</text>
</comment>
<proteinExistence type="inferred from homology"/>
<reference evidence="9 10" key="1">
    <citation type="submission" date="2020-07" db="EMBL/GenBank/DDBJ databases">
        <title>Genomic characterization of Flavobacterium psychrophilum strains.</title>
        <authorList>
            <person name="Castillo D."/>
            <person name="Jorgensen J."/>
            <person name="Middelboe M."/>
        </authorList>
    </citation>
    <scope>NUCLEOTIDE SEQUENCE [LARGE SCALE GENOMIC DNA]</scope>
    <source>
        <strain evidence="9 10">FPS-R7</strain>
    </source>
</reference>
<dbReference type="InterPro" id="IPR032818">
    <property type="entry name" value="DedA-like"/>
</dbReference>
<feature type="transmembrane region" description="Helical" evidence="7">
    <location>
        <begin position="197"/>
        <end position="215"/>
    </location>
</feature>